<feature type="signal peptide" evidence="1">
    <location>
        <begin position="1"/>
        <end position="25"/>
    </location>
</feature>
<dbReference type="AlphaFoldDB" id="A0A131YG51"/>
<evidence type="ECO:0008006" key="3">
    <source>
        <dbReference type="Google" id="ProtNLM"/>
    </source>
</evidence>
<accession>A0A131YG51</accession>
<dbReference type="EMBL" id="GEDV01010338">
    <property type="protein sequence ID" value="JAP78219.1"/>
    <property type="molecule type" value="Transcribed_RNA"/>
</dbReference>
<evidence type="ECO:0000313" key="2">
    <source>
        <dbReference type="EMBL" id="JAP78219.1"/>
    </source>
</evidence>
<organism evidence="2">
    <name type="scientific">Rhipicephalus appendiculatus</name>
    <name type="common">Brown ear tick</name>
    <dbReference type="NCBI Taxonomy" id="34631"/>
    <lineage>
        <taxon>Eukaryota</taxon>
        <taxon>Metazoa</taxon>
        <taxon>Ecdysozoa</taxon>
        <taxon>Arthropoda</taxon>
        <taxon>Chelicerata</taxon>
        <taxon>Arachnida</taxon>
        <taxon>Acari</taxon>
        <taxon>Parasitiformes</taxon>
        <taxon>Ixodida</taxon>
        <taxon>Ixodoidea</taxon>
        <taxon>Ixodidae</taxon>
        <taxon>Rhipicephalinae</taxon>
        <taxon>Rhipicephalus</taxon>
        <taxon>Rhipicephalus</taxon>
    </lineage>
</organism>
<reference evidence="2" key="1">
    <citation type="journal article" date="2016" name="Ticks Tick Borne Dis.">
        <title>De novo assembly and annotation of the salivary gland transcriptome of Rhipicephalus appendiculatus male and female ticks during blood feeding.</title>
        <authorList>
            <person name="de Castro M.H."/>
            <person name="de Klerk D."/>
            <person name="Pienaar R."/>
            <person name="Latif A.A."/>
            <person name="Rees D.J."/>
            <person name="Mans B.J."/>
        </authorList>
    </citation>
    <scope>NUCLEOTIDE SEQUENCE</scope>
    <source>
        <tissue evidence="2">Salivary glands</tissue>
    </source>
</reference>
<protein>
    <recommendedName>
        <fullName evidence="3">Tick transposon</fullName>
    </recommendedName>
</protein>
<feature type="chain" id="PRO_5007285009" description="Tick transposon" evidence="1">
    <location>
        <begin position="26"/>
        <end position="110"/>
    </location>
</feature>
<keyword evidence="1" id="KW-0732">Signal</keyword>
<proteinExistence type="predicted"/>
<sequence length="110" mass="12355">MSPFLKHSSSLFFPLKLWIARTSLGATSEVMSTGAVHDAHDEFSPLLARNERFQETRALRFTRQVRNAFWHVVVASDVGQESDISSFAVETPHTPRNLQRAAITAITDSR</sequence>
<name>A0A131YG51_RHIAP</name>
<evidence type="ECO:0000256" key="1">
    <source>
        <dbReference type="SAM" id="SignalP"/>
    </source>
</evidence>